<accession>A0A9D1VB69</accession>
<proteinExistence type="inferred from homology"/>
<dbReference type="InterPro" id="IPR023828">
    <property type="entry name" value="Peptidase_S8_Ser-AS"/>
</dbReference>
<comment type="caution">
    <text evidence="8">The sequence shown here is derived from an EMBL/GenBank/DDBJ whole genome shotgun (WGS) entry which is preliminary data.</text>
</comment>
<evidence type="ECO:0000313" key="8">
    <source>
        <dbReference type="EMBL" id="HIX19858.1"/>
    </source>
</evidence>
<dbReference type="Proteomes" id="UP000823964">
    <property type="component" value="Unassembled WGS sequence"/>
</dbReference>
<evidence type="ECO:0000256" key="5">
    <source>
        <dbReference type="PROSITE-ProRule" id="PRU01240"/>
    </source>
</evidence>
<name>A0A9D1VB69_9BACT</name>
<gene>
    <name evidence="8" type="ORF">H9862_04550</name>
</gene>
<dbReference type="Pfam" id="PF00082">
    <property type="entry name" value="Peptidase_S8"/>
    <property type="match status" value="1"/>
</dbReference>
<keyword evidence="4" id="KW-0720">Serine protease</keyword>
<reference evidence="8" key="1">
    <citation type="journal article" date="2021" name="PeerJ">
        <title>Extensive microbial diversity within the chicken gut microbiome revealed by metagenomics and culture.</title>
        <authorList>
            <person name="Gilroy R."/>
            <person name="Ravi A."/>
            <person name="Getino M."/>
            <person name="Pursley I."/>
            <person name="Horton D.L."/>
            <person name="Alikhan N.F."/>
            <person name="Baker D."/>
            <person name="Gharbi K."/>
            <person name="Hall N."/>
            <person name="Watson M."/>
            <person name="Adriaenssens E.M."/>
            <person name="Foster-Nyarko E."/>
            <person name="Jarju S."/>
            <person name="Secka A."/>
            <person name="Antonio M."/>
            <person name="Oren A."/>
            <person name="Chaudhuri R.R."/>
            <person name="La Ragione R."/>
            <person name="Hildebrand F."/>
            <person name="Pallen M.J."/>
        </authorList>
    </citation>
    <scope>NUCLEOTIDE SEQUENCE</scope>
    <source>
        <strain evidence="8">14975</strain>
    </source>
</reference>
<feature type="domain" description="Peptidase S8/S53" evidence="7">
    <location>
        <begin position="93"/>
        <end position="356"/>
    </location>
</feature>
<dbReference type="EMBL" id="DXFQ01000078">
    <property type="protein sequence ID" value="HIX19858.1"/>
    <property type="molecule type" value="Genomic_DNA"/>
</dbReference>
<keyword evidence="3" id="KW-0378">Hydrolase</keyword>
<organism evidence="8 9">
    <name type="scientific">Candidatus Akkermansia intestinigallinarum</name>
    <dbReference type="NCBI Taxonomy" id="2838431"/>
    <lineage>
        <taxon>Bacteria</taxon>
        <taxon>Pseudomonadati</taxon>
        <taxon>Verrucomicrobiota</taxon>
        <taxon>Verrucomicrobiia</taxon>
        <taxon>Verrucomicrobiales</taxon>
        <taxon>Akkermansiaceae</taxon>
        <taxon>Akkermansia</taxon>
    </lineage>
</organism>
<dbReference type="InterPro" id="IPR051048">
    <property type="entry name" value="Peptidase_S8/S53_subtilisin"/>
</dbReference>
<evidence type="ECO:0000256" key="4">
    <source>
        <dbReference type="ARBA" id="ARBA00022825"/>
    </source>
</evidence>
<comment type="caution">
    <text evidence="5">Lacks conserved residue(s) required for the propagation of feature annotation.</text>
</comment>
<protein>
    <submittedName>
        <fullName evidence="8">S8 family serine peptidase</fullName>
    </submittedName>
</protein>
<dbReference type="GO" id="GO:0006508">
    <property type="term" value="P:proteolysis"/>
    <property type="evidence" value="ECO:0007669"/>
    <property type="project" value="UniProtKB-KW"/>
</dbReference>
<evidence type="ECO:0000256" key="1">
    <source>
        <dbReference type="ARBA" id="ARBA00011073"/>
    </source>
</evidence>
<reference evidence="8" key="2">
    <citation type="submission" date="2021-04" db="EMBL/GenBank/DDBJ databases">
        <authorList>
            <person name="Gilroy R."/>
        </authorList>
    </citation>
    <scope>NUCLEOTIDE SEQUENCE</scope>
    <source>
        <strain evidence="8">14975</strain>
    </source>
</reference>
<dbReference type="PROSITE" id="PS00138">
    <property type="entry name" value="SUBTILASE_SER"/>
    <property type="match status" value="1"/>
</dbReference>
<dbReference type="PANTHER" id="PTHR43399:SF4">
    <property type="entry name" value="CELL WALL-ASSOCIATED PROTEASE"/>
    <property type="match status" value="1"/>
</dbReference>
<evidence type="ECO:0000256" key="3">
    <source>
        <dbReference type="ARBA" id="ARBA00022801"/>
    </source>
</evidence>
<comment type="similarity">
    <text evidence="1 5">Belongs to the peptidase S8 family.</text>
</comment>
<dbReference type="InterPro" id="IPR036852">
    <property type="entry name" value="Peptidase_S8/S53_dom_sf"/>
</dbReference>
<keyword evidence="6" id="KW-0732">Signal</keyword>
<evidence type="ECO:0000256" key="6">
    <source>
        <dbReference type="SAM" id="SignalP"/>
    </source>
</evidence>
<dbReference type="PANTHER" id="PTHR43399">
    <property type="entry name" value="SUBTILISIN-RELATED"/>
    <property type="match status" value="1"/>
</dbReference>
<evidence type="ECO:0000313" key="9">
    <source>
        <dbReference type="Proteomes" id="UP000823964"/>
    </source>
</evidence>
<feature type="signal peptide" evidence="6">
    <location>
        <begin position="1"/>
        <end position="22"/>
    </location>
</feature>
<keyword evidence="2" id="KW-0645">Protease</keyword>
<dbReference type="PROSITE" id="PS51892">
    <property type="entry name" value="SUBTILASE"/>
    <property type="match status" value="1"/>
</dbReference>
<feature type="chain" id="PRO_5038781478" evidence="6">
    <location>
        <begin position="23"/>
        <end position="526"/>
    </location>
</feature>
<dbReference type="Gene3D" id="3.40.50.200">
    <property type="entry name" value="Peptidase S8/S53 domain"/>
    <property type="match status" value="1"/>
</dbReference>
<dbReference type="InterPro" id="IPR000209">
    <property type="entry name" value="Peptidase_S8/S53_dom"/>
</dbReference>
<evidence type="ECO:0000259" key="7">
    <source>
        <dbReference type="Pfam" id="PF00082"/>
    </source>
</evidence>
<evidence type="ECO:0000256" key="2">
    <source>
        <dbReference type="ARBA" id="ARBA00022670"/>
    </source>
</evidence>
<dbReference type="GO" id="GO:0004252">
    <property type="term" value="F:serine-type endopeptidase activity"/>
    <property type="evidence" value="ECO:0007669"/>
    <property type="project" value="InterPro"/>
</dbReference>
<dbReference type="SUPFAM" id="SSF52743">
    <property type="entry name" value="Subtilisin-like"/>
    <property type="match status" value="1"/>
</dbReference>
<sequence>MFRFAVCAVLVLAVLLPGAAPASALEAMEKEGHWGYSVNEAVGAPAREDGSFAGAGSRLANVEAGVPCLEHVMLRWLPRDCVFTGPGASAPVQPHPTAVSYVMVGRSPDGDVRFSGLAPGAEFRAGTFVVPGEGKQPFTMSSLLGAFMRAFEWADVVNTSWGSVTSPGAYEYYSDVMDALCAAYPQSLFVVAAGNTNSPRWEGSRGKVSQIASGFNNVSVGALGHAPAFDRLTENSARLPLEVVLPDGRVAGRRAGVDLCAPGEFMRCAACPEGPHAEHDRFLTATGTSVAAPVVAGCAALLHARARELGQPAEVHDARVMKALLLAGTRVLPGWSNGADAAGVTRRGLDDAFGAGALDAGASLRMLEEGCWRSLRVGEAPCTVDLGVHEAGSELTVALCWFVPTRLPLLDGVASAADLPGSLPSRPELVCGPLPHATLELRCEGRRVGLCDAELSPTQFLRLRLPRTGRCSLVVVRRADVPRGGEVGASKELAGSPLLCGLAWKVTPPELADGERQDEASAEEPR</sequence>
<dbReference type="AlphaFoldDB" id="A0A9D1VB69"/>